<dbReference type="Pfam" id="PF04398">
    <property type="entry name" value="DUF538"/>
    <property type="match status" value="1"/>
</dbReference>
<organism evidence="3 4">
    <name type="scientific">Zingiber officinale</name>
    <name type="common">Ginger</name>
    <name type="synonym">Amomum zingiber</name>
    <dbReference type="NCBI Taxonomy" id="94328"/>
    <lineage>
        <taxon>Eukaryota</taxon>
        <taxon>Viridiplantae</taxon>
        <taxon>Streptophyta</taxon>
        <taxon>Embryophyta</taxon>
        <taxon>Tracheophyta</taxon>
        <taxon>Spermatophyta</taxon>
        <taxon>Magnoliopsida</taxon>
        <taxon>Liliopsida</taxon>
        <taxon>Zingiberales</taxon>
        <taxon>Zingiberaceae</taxon>
        <taxon>Zingiber</taxon>
    </lineage>
</organism>
<dbReference type="GO" id="GO:0004197">
    <property type="term" value="F:cysteine-type endopeptidase activity"/>
    <property type="evidence" value="ECO:0007669"/>
    <property type="project" value="TreeGrafter"/>
</dbReference>
<dbReference type="Gene3D" id="3.40.50.1460">
    <property type="match status" value="1"/>
</dbReference>
<dbReference type="Pfam" id="PF01650">
    <property type="entry name" value="Peptidase_C13"/>
    <property type="match status" value="1"/>
</dbReference>
<dbReference type="InterPro" id="IPR036758">
    <property type="entry name" value="At5g01610-like"/>
</dbReference>
<reference evidence="3 4" key="1">
    <citation type="submission" date="2020-08" db="EMBL/GenBank/DDBJ databases">
        <title>Plant Genome Project.</title>
        <authorList>
            <person name="Zhang R.-G."/>
        </authorList>
    </citation>
    <scope>NUCLEOTIDE SEQUENCE [LARGE SCALE GENOMIC DNA]</scope>
    <source>
        <tissue evidence="3">Rhizome</tissue>
    </source>
</reference>
<comment type="similarity">
    <text evidence="1">Belongs to the peptidase C13 family.</text>
</comment>
<dbReference type="AlphaFoldDB" id="A0A8J5H0M5"/>
<evidence type="ECO:0000313" key="4">
    <source>
        <dbReference type="Proteomes" id="UP000734854"/>
    </source>
</evidence>
<dbReference type="PANTHER" id="PTHR12000">
    <property type="entry name" value="HEMOGLOBINASE FAMILY MEMBER"/>
    <property type="match status" value="1"/>
</dbReference>
<evidence type="ECO:0000313" key="3">
    <source>
        <dbReference type="EMBL" id="KAG6514236.1"/>
    </source>
</evidence>
<dbReference type="InterPro" id="IPR001096">
    <property type="entry name" value="Peptidase_C13"/>
</dbReference>
<dbReference type="GO" id="GO:0051603">
    <property type="term" value="P:proteolysis involved in protein catabolic process"/>
    <property type="evidence" value="ECO:0007669"/>
    <property type="project" value="TreeGrafter"/>
</dbReference>
<name>A0A8J5H0M5_ZINOF</name>
<dbReference type="PANTHER" id="PTHR12000:SF42">
    <property type="entry name" value="LEGUMAIN"/>
    <property type="match status" value="1"/>
</dbReference>
<accession>A0A8J5H0M5</accession>
<sequence length="572" mass="63539">MDVFVYFSHDLVMLPPPCWINSAHTHGIKELSWLNWDECRVICNTLLSSKESSQMYAERLTELASALGFDGWGGKIGLFDRAGVGKTGFIMELMINNIRKECYVDFEYVVYYAPRVSGFLGYDSVSNLEGVQIRSYLIWYAVSYIKPEISVPAGSVSFTDSHPERHDRICHHWKSAIECQIKLSYVTPGNEQIVLESTASDHKEDTNTRKCEKASFEILISAKFALLCDFLLGIFDENMTKSFLDFSLIDSKLKSGDYEQSAELFNQDVGPNILQTTIKTTIKQLEPFFCGSADILTKRQQPILFGIEIPNGSWHCAACSSTDKDSALVCTDNKKKVHEVSVTEEDLDKNGNGIKTAIDSGEISVPNMPIIIEIIRAENKEDDTLTGVAASVDNSTKWNLRNLVRIGENLLEKSALRVNLETGQSVPVVDGEGGTMSDKERLIIYVEACESGSIFEGLMPEDLNVYVTTASNAVESSWGIYCPGMDPPPPPEYMTCLGDLYSVAWMEGSLMRISGTWLLERFRSKAISASDSSPSTSNPSPYFDSMNASFGCSSADWFSEAKSSLCLTTLWQ</sequence>
<dbReference type="GO" id="GO:0005773">
    <property type="term" value="C:vacuole"/>
    <property type="evidence" value="ECO:0007669"/>
    <property type="project" value="GOC"/>
</dbReference>
<keyword evidence="4" id="KW-1185">Reference proteome</keyword>
<feature type="domain" description="Cytosolic endo-beta-N-acetylglucosaminidase TIM barrel" evidence="2">
    <location>
        <begin position="1"/>
        <end position="72"/>
    </location>
</feature>
<dbReference type="GO" id="GO:0033925">
    <property type="term" value="F:mannosyl-glycoprotein endo-beta-N-acetylglucosaminidase activity"/>
    <property type="evidence" value="ECO:0007669"/>
    <property type="project" value="InterPro"/>
</dbReference>
<dbReference type="InterPro" id="IPR005201">
    <property type="entry name" value="TIM_ENGase"/>
</dbReference>
<evidence type="ECO:0000259" key="2">
    <source>
        <dbReference type="Pfam" id="PF03644"/>
    </source>
</evidence>
<gene>
    <name evidence="3" type="ORF">ZIOFF_024583</name>
</gene>
<dbReference type="Pfam" id="PF03644">
    <property type="entry name" value="Glyco_hydro_85"/>
    <property type="match status" value="1"/>
</dbReference>
<protein>
    <recommendedName>
        <fullName evidence="2">Cytosolic endo-beta-N-acetylglucosaminidase TIM barrel domain-containing protein</fullName>
    </recommendedName>
</protein>
<dbReference type="Gene3D" id="2.30.240.10">
    <property type="entry name" value="At5g01610-like"/>
    <property type="match status" value="1"/>
</dbReference>
<dbReference type="EMBL" id="JACMSC010000007">
    <property type="protein sequence ID" value="KAG6514236.1"/>
    <property type="molecule type" value="Genomic_DNA"/>
</dbReference>
<dbReference type="SUPFAM" id="SSF141562">
    <property type="entry name" value="At5g01610-like"/>
    <property type="match status" value="1"/>
</dbReference>
<comment type="caution">
    <text evidence="3">The sequence shown here is derived from an EMBL/GenBank/DDBJ whole genome shotgun (WGS) entry which is preliminary data.</text>
</comment>
<dbReference type="InterPro" id="IPR007493">
    <property type="entry name" value="DUF538"/>
</dbReference>
<evidence type="ECO:0000256" key="1">
    <source>
        <dbReference type="ARBA" id="ARBA00009941"/>
    </source>
</evidence>
<dbReference type="GO" id="GO:0006624">
    <property type="term" value="P:vacuolar protein processing"/>
    <property type="evidence" value="ECO:0007669"/>
    <property type="project" value="TreeGrafter"/>
</dbReference>
<dbReference type="Gene3D" id="3.20.20.80">
    <property type="entry name" value="Glycosidases"/>
    <property type="match status" value="1"/>
</dbReference>
<proteinExistence type="inferred from homology"/>
<dbReference type="Proteomes" id="UP000734854">
    <property type="component" value="Unassembled WGS sequence"/>
</dbReference>